<protein>
    <recommendedName>
        <fullName evidence="2">Lipoprotein</fullName>
    </recommendedName>
</protein>
<dbReference type="RefSeq" id="WP_363796622.1">
    <property type="nucleotide sequence ID" value="NZ_CP159925.1"/>
</dbReference>
<accession>A0AAU8MPZ5</accession>
<proteinExistence type="predicted"/>
<dbReference type="PROSITE" id="PS51257">
    <property type="entry name" value="PROKAR_LIPOPROTEIN"/>
    <property type="match status" value="1"/>
</dbReference>
<dbReference type="AlphaFoldDB" id="A0AAU8MPZ5"/>
<dbReference type="Gene3D" id="2.60.40.10">
    <property type="entry name" value="Immunoglobulins"/>
    <property type="match status" value="1"/>
</dbReference>
<dbReference type="EMBL" id="CP159925">
    <property type="protein sequence ID" value="XCO73726.1"/>
    <property type="molecule type" value="Genomic_DNA"/>
</dbReference>
<sequence>MLEVKTRRGWFAAAVCAAIAIASGCDSELRLQPIALPAGWAQAAYAQTVCVSHRGRPIAGFEIESGELPDGLQLEHARGEDCARLEGRPARPGRYRFTVAASEYGTMLSGRHGKVAYVLDIAPPQGQTRADAGRTR</sequence>
<reference evidence="1" key="1">
    <citation type="submission" date="2024-06" db="EMBL/GenBank/DDBJ databases">
        <authorList>
            <person name="Li S."/>
        </authorList>
    </citation>
    <scope>NUCLEOTIDE SEQUENCE</scope>
    <source>
        <strain evidence="1">SR10</strain>
    </source>
</reference>
<gene>
    <name evidence="1" type="ORF">ABU614_15180</name>
</gene>
<dbReference type="InterPro" id="IPR013783">
    <property type="entry name" value="Ig-like_fold"/>
</dbReference>
<evidence type="ECO:0000313" key="1">
    <source>
        <dbReference type="EMBL" id="XCO73726.1"/>
    </source>
</evidence>
<evidence type="ECO:0008006" key="2">
    <source>
        <dbReference type="Google" id="ProtNLM"/>
    </source>
</evidence>
<name>A0AAU8MPZ5_9GAMM</name>
<organism evidence="1">
    <name type="scientific">Lysobacter firmicutimachus</name>
    <dbReference type="NCBI Taxonomy" id="1792846"/>
    <lineage>
        <taxon>Bacteria</taxon>
        <taxon>Pseudomonadati</taxon>
        <taxon>Pseudomonadota</taxon>
        <taxon>Gammaproteobacteria</taxon>
        <taxon>Lysobacterales</taxon>
        <taxon>Lysobacteraceae</taxon>
        <taxon>Lysobacter</taxon>
    </lineage>
</organism>